<dbReference type="Proteomes" id="UP001172457">
    <property type="component" value="Chromosome 3"/>
</dbReference>
<proteinExistence type="predicted"/>
<feature type="region of interest" description="Disordered" evidence="1">
    <location>
        <begin position="64"/>
        <end position="93"/>
    </location>
</feature>
<sequence length="950" mass="107971">MSGDLRLLPPATSAVRRPPPPSPTMSDDLRLLPPATSGGLRLPHRRRPATCGCYLRRRPAASASFSGDVRRPAAATSSDVRRPPPPSPTMSGDLRLLLPATTYRLHSSSGELKCVVLGTIKFIKEEEGWYYLACRKCNCKAIPKSSIVDLEDMDGSDSNDVAAPLKDASSNLHEVNIALQNNVPESLSFSKTPIQTTHGHQLSPEVNFHEQLHDLHEVFIDTSEEYYISRAAISSEPGTSKNRKYKSKRFSVNDIVSLDFDGDESESYAQAVKNIFGISKGKVDSSINNGHGPYVYRLHGQNYHCIGSLLPIEGSVPKFSQLYIYDTENELSNRKKAVSSRGDHISSNKDALDYEIIKDIKELLDVCNPMVIAYRMARDRFSSTVQQDVKLKLIGRRQKDGRTYNLPTVSEVAAIIVGDMDASFDKRDIVVETQSGRLQRISELHPSYLPLQYPLIFPGGEDGWRVGIKYRGIPDTVKGARAEVTMREWFSFMIQDRPNVRSLLLYARKLFQQFLVDGYTMVESQRLNFIRTQQTKLRCDSFRNLSNAVNKGQTDASTSGKRILLPSSFTGGSRYMMQKYLDAMAICKTFGYPDLFITITCNPKWPEITRFLKDKDLNPEDRPDILCRLFKIKLDQIIVDFKKDKLFGVVQAVIYTVEFQKRGLPHAHICLFLHSSVKFPTAQDVDKVISAEIPDRKEDPELYDLVHEFMIHGPCGVDNPTCPCMIDGRCSKKFPKRFVNHTSTDADGYPVYMRRDNGHVVHKGDTTLNNGYVVPYNKVLLKRYQSHINVEWCNQSGAIKYLFKYINKGPDRCTAVVYEASWRIFSYDIHYRTPSVERLPFHLPGEQIIVFEDGDNLEDVLNRPTVSASMFTAWMERNSHDAKARELTYVEFPKYYVWKSDIRSWMPRKQGMSIGRIHHVPPSLGECYYLRMLLRLHAPNPINPLKPLTF</sequence>
<feature type="domain" description="Helitron helicase-like" evidence="2">
    <location>
        <begin position="489"/>
        <end position="669"/>
    </location>
</feature>
<dbReference type="Gene3D" id="2.40.50.140">
    <property type="entry name" value="Nucleic acid-binding proteins"/>
    <property type="match status" value="1"/>
</dbReference>
<organism evidence="3 4">
    <name type="scientific">Centaurea solstitialis</name>
    <name type="common">yellow star-thistle</name>
    <dbReference type="NCBI Taxonomy" id="347529"/>
    <lineage>
        <taxon>Eukaryota</taxon>
        <taxon>Viridiplantae</taxon>
        <taxon>Streptophyta</taxon>
        <taxon>Embryophyta</taxon>
        <taxon>Tracheophyta</taxon>
        <taxon>Spermatophyta</taxon>
        <taxon>Magnoliopsida</taxon>
        <taxon>eudicotyledons</taxon>
        <taxon>Gunneridae</taxon>
        <taxon>Pentapetalae</taxon>
        <taxon>asterids</taxon>
        <taxon>campanulids</taxon>
        <taxon>Asterales</taxon>
        <taxon>Asteraceae</taxon>
        <taxon>Carduoideae</taxon>
        <taxon>Cardueae</taxon>
        <taxon>Centaureinae</taxon>
        <taxon>Centaurea</taxon>
    </lineage>
</organism>
<dbReference type="EMBL" id="JARYMX010000003">
    <property type="protein sequence ID" value="KAJ9558878.1"/>
    <property type="molecule type" value="Genomic_DNA"/>
</dbReference>
<accession>A0AA38TY43</accession>
<feature type="region of interest" description="Disordered" evidence="1">
    <location>
        <begin position="1"/>
        <end position="44"/>
    </location>
</feature>
<protein>
    <recommendedName>
        <fullName evidence="2">Helitron helicase-like domain-containing protein</fullName>
    </recommendedName>
</protein>
<evidence type="ECO:0000259" key="2">
    <source>
        <dbReference type="Pfam" id="PF14214"/>
    </source>
</evidence>
<dbReference type="AlphaFoldDB" id="A0AA38TY43"/>
<gene>
    <name evidence="3" type="ORF">OSB04_013492</name>
</gene>
<comment type="caution">
    <text evidence="3">The sequence shown here is derived from an EMBL/GenBank/DDBJ whole genome shotgun (WGS) entry which is preliminary data.</text>
</comment>
<dbReference type="PANTHER" id="PTHR45786:SF66">
    <property type="entry name" value="HOOK MOTIF PROTEIN, PUTATIVE-RELATED"/>
    <property type="match status" value="1"/>
</dbReference>
<dbReference type="PANTHER" id="PTHR45786">
    <property type="entry name" value="DNA BINDING PROTEIN-LIKE"/>
    <property type="match status" value="1"/>
</dbReference>
<dbReference type="Pfam" id="PF14214">
    <property type="entry name" value="Helitron_like_N"/>
    <property type="match status" value="1"/>
</dbReference>
<dbReference type="InterPro" id="IPR025476">
    <property type="entry name" value="Helitron_helicase-like"/>
</dbReference>
<evidence type="ECO:0000313" key="4">
    <source>
        <dbReference type="Proteomes" id="UP001172457"/>
    </source>
</evidence>
<keyword evidence="4" id="KW-1185">Reference proteome</keyword>
<evidence type="ECO:0000256" key="1">
    <source>
        <dbReference type="SAM" id="MobiDB-lite"/>
    </source>
</evidence>
<evidence type="ECO:0000313" key="3">
    <source>
        <dbReference type="EMBL" id="KAJ9558878.1"/>
    </source>
</evidence>
<dbReference type="InterPro" id="IPR012340">
    <property type="entry name" value="NA-bd_OB-fold"/>
</dbReference>
<name>A0AA38TY43_9ASTR</name>
<reference evidence="3" key="1">
    <citation type="submission" date="2023-03" db="EMBL/GenBank/DDBJ databases">
        <title>Chromosome-scale reference genome and RAD-based genetic map of yellow starthistle (Centaurea solstitialis) reveal putative structural variation and QTLs associated with invader traits.</title>
        <authorList>
            <person name="Reatini B."/>
            <person name="Cang F.A."/>
            <person name="Jiang Q."/>
            <person name="Mckibben M.T.W."/>
            <person name="Barker M.S."/>
            <person name="Rieseberg L.H."/>
            <person name="Dlugosch K.M."/>
        </authorList>
    </citation>
    <scope>NUCLEOTIDE SEQUENCE</scope>
    <source>
        <strain evidence="3">CAN-66</strain>
        <tissue evidence="3">Leaf</tissue>
    </source>
</reference>